<dbReference type="PANTHER" id="PTHR38406">
    <property type="entry name" value="TRANSCRIPTIONAL REPRESSOR OPI1"/>
    <property type="match status" value="1"/>
</dbReference>
<dbReference type="GO" id="GO:0005783">
    <property type="term" value="C:endoplasmic reticulum"/>
    <property type="evidence" value="ECO:0007669"/>
    <property type="project" value="TreeGrafter"/>
</dbReference>
<feature type="region of interest" description="Disordered" evidence="1">
    <location>
        <begin position="378"/>
        <end position="402"/>
    </location>
</feature>
<evidence type="ECO:0000313" key="3">
    <source>
        <dbReference type="Proteomes" id="UP001161438"/>
    </source>
</evidence>
<feature type="compositionally biased region" description="Polar residues" evidence="1">
    <location>
        <begin position="264"/>
        <end position="279"/>
    </location>
</feature>
<dbReference type="Pfam" id="PF08618">
    <property type="entry name" value="Opi1"/>
    <property type="match status" value="1"/>
</dbReference>
<dbReference type="GO" id="GO:0005634">
    <property type="term" value="C:nucleus"/>
    <property type="evidence" value="ECO:0007669"/>
    <property type="project" value="TreeGrafter"/>
</dbReference>
<protein>
    <recommendedName>
        <fullName evidence="4">Transcriptional repressor OPI1</fullName>
    </recommendedName>
</protein>
<dbReference type="InterPro" id="IPR013927">
    <property type="entry name" value="TF_Opi1_Ccg-8"/>
</dbReference>
<feature type="compositionally biased region" description="Low complexity" evidence="1">
    <location>
        <begin position="287"/>
        <end position="306"/>
    </location>
</feature>
<gene>
    <name evidence="2" type="primary">SMKI08G0230</name>
    <name evidence="2" type="ORF">SMKI_08G0230</name>
</gene>
<feature type="region of interest" description="Disordered" evidence="1">
    <location>
        <begin position="169"/>
        <end position="201"/>
    </location>
</feature>
<evidence type="ECO:0000256" key="1">
    <source>
        <dbReference type="SAM" id="MobiDB-lite"/>
    </source>
</evidence>
<dbReference type="GO" id="GO:0008654">
    <property type="term" value="P:phospholipid biosynthetic process"/>
    <property type="evidence" value="ECO:0007669"/>
    <property type="project" value="TreeGrafter"/>
</dbReference>
<feature type="compositionally biased region" description="Polar residues" evidence="1">
    <location>
        <begin position="40"/>
        <end position="51"/>
    </location>
</feature>
<evidence type="ECO:0000313" key="2">
    <source>
        <dbReference type="EMBL" id="CAI4039360.1"/>
    </source>
</evidence>
<feature type="region of interest" description="Disordered" evidence="1">
    <location>
        <begin position="264"/>
        <end position="324"/>
    </location>
</feature>
<accession>A0AA35NIL2</accession>
<organism evidence="2 3">
    <name type="scientific">Saccharomyces mikatae IFO 1815</name>
    <dbReference type="NCBI Taxonomy" id="226126"/>
    <lineage>
        <taxon>Eukaryota</taxon>
        <taxon>Fungi</taxon>
        <taxon>Dikarya</taxon>
        <taxon>Ascomycota</taxon>
        <taxon>Saccharomycotina</taxon>
        <taxon>Saccharomycetes</taxon>
        <taxon>Saccharomycetales</taxon>
        <taxon>Saccharomycetaceae</taxon>
        <taxon>Saccharomyces</taxon>
    </lineage>
</organism>
<dbReference type="PANTHER" id="PTHR38406:SF1">
    <property type="entry name" value="TRANSCRIPTIONAL REPRESSOR OPI1"/>
    <property type="match status" value="1"/>
</dbReference>
<dbReference type="EMBL" id="OX365764">
    <property type="protein sequence ID" value="CAI4039360.1"/>
    <property type="molecule type" value="Genomic_DNA"/>
</dbReference>
<dbReference type="GO" id="GO:0030968">
    <property type="term" value="P:endoplasmic reticulum unfolded protein response"/>
    <property type="evidence" value="ECO:0007669"/>
    <property type="project" value="TreeGrafter"/>
</dbReference>
<feature type="compositionally biased region" description="Acidic residues" evidence="1">
    <location>
        <begin position="190"/>
        <end position="201"/>
    </location>
</feature>
<dbReference type="AlphaFoldDB" id="A0AA35NIL2"/>
<keyword evidence="3" id="KW-1185">Reference proteome</keyword>
<name>A0AA35NIL2_SACMI</name>
<dbReference type="Proteomes" id="UP001161438">
    <property type="component" value="Chromosome 8"/>
</dbReference>
<evidence type="ECO:0008006" key="4">
    <source>
        <dbReference type="Google" id="ProtNLM"/>
    </source>
</evidence>
<dbReference type="RefSeq" id="XP_056082475.1">
    <property type="nucleotide sequence ID" value="XM_056222823.1"/>
</dbReference>
<sequence length="402" mass="46075">MSENQRLGLSEEEVEAAEVLGVLKQSCRQKPQRSEDIPQGEQSSANESSTTSLNILDRVSNKIISNVVTFYDEINTSKRPLKSIGRLLDDDDDEHDDYDYYDEEFFTNKRQKLSQAIAKGKENLKEYKLNMSIESKKRLITCLHLLKLANKQLSDKISCLQDLVEKEQVHPVHTQDGSSGAAVGAREDETSSDEDDDDEEFFDASEQVNASEQSIVVKMEVVGTVKKVYSLISKFTANSLPEPARSQVRESLLKLPTNWFDSVHSTSLPHHDSSLNTNCHEQKAEQEQQQQQQQQRQQRQQILLQQRQERSKDGDETVSPSFSVTPNGKVLILAKESLEMVRNVMGVVDSTLGKAEEWVKQKQEVKEMIRERFLQQQQQYRQQQQRDANRVKPFNDLQESKE</sequence>
<feature type="region of interest" description="Disordered" evidence="1">
    <location>
        <begin position="25"/>
        <end position="51"/>
    </location>
</feature>
<dbReference type="GO" id="GO:0003714">
    <property type="term" value="F:transcription corepressor activity"/>
    <property type="evidence" value="ECO:0007669"/>
    <property type="project" value="InterPro"/>
</dbReference>
<dbReference type="GeneID" id="80918571"/>
<reference evidence="2" key="1">
    <citation type="submission" date="2022-10" db="EMBL/GenBank/DDBJ databases">
        <authorList>
            <person name="Byrne P K."/>
        </authorList>
    </citation>
    <scope>NUCLEOTIDE SEQUENCE</scope>
    <source>
        <strain evidence="2">IFO1815</strain>
    </source>
</reference>
<proteinExistence type="predicted"/>
<dbReference type="GO" id="GO:0006357">
    <property type="term" value="P:regulation of transcription by RNA polymerase II"/>
    <property type="evidence" value="ECO:0007669"/>
    <property type="project" value="TreeGrafter"/>
</dbReference>